<evidence type="ECO:0000313" key="2">
    <source>
        <dbReference type="Proteomes" id="UP000008225"/>
    </source>
</evidence>
<dbReference type="GeneTree" id="ENSGT01150000286943"/>
<dbReference type="Ensembl" id="ENSCJAT00000129016.1">
    <property type="protein sequence ID" value="ENSCJAP00000088648.1"/>
    <property type="gene ID" value="ENSCJAG00000077024.1"/>
</dbReference>
<dbReference type="PANTHER" id="PTHR12138:SF162">
    <property type="entry name" value="CHROMOSOME UNDETERMINED SCAFFOLD_275, WHOLE GENOME SHOTGUN SEQUENCE"/>
    <property type="match status" value="1"/>
</dbReference>
<dbReference type="AlphaFoldDB" id="A0A8I3W8A0"/>
<evidence type="ECO:0000313" key="1">
    <source>
        <dbReference type="Ensembl" id="ENSCJAP00000088648.1"/>
    </source>
</evidence>
<accession>A0A8I3W8A0</accession>
<keyword evidence="2" id="KW-1185">Reference proteome</keyword>
<protein>
    <submittedName>
        <fullName evidence="1">Uncharacterized protein</fullName>
    </submittedName>
</protein>
<name>A0A8I3W8A0_CALJA</name>
<dbReference type="Proteomes" id="UP000008225">
    <property type="component" value="Chromosome 3"/>
</dbReference>
<reference evidence="1" key="2">
    <citation type="submission" date="2025-08" db="UniProtKB">
        <authorList>
            <consortium name="Ensembl"/>
        </authorList>
    </citation>
    <scope>IDENTIFICATION</scope>
</reference>
<reference evidence="1 2" key="1">
    <citation type="submission" date="2009-03" db="EMBL/GenBank/DDBJ databases">
        <authorList>
            <person name="Warren W."/>
            <person name="Ye L."/>
            <person name="Minx P."/>
            <person name="Worley K."/>
            <person name="Gibbs R."/>
            <person name="Wilson R.K."/>
        </authorList>
    </citation>
    <scope>NUCLEOTIDE SEQUENCE [LARGE SCALE GENOMIC DNA]</scope>
</reference>
<dbReference type="PANTHER" id="PTHR12138">
    <property type="entry name" value="PRIMATE-EXPANDED PROTEIN FAMILY"/>
    <property type="match status" value="1"/>
</dbReference>
<sequence length="90" mass="9750">DKIVPLHSSLGNRVRLCLETKKNLAAVTHHRIHSDSFFFFFLRLSLALLPRLECSGAISAHCILHLLGSSDSPASVSQVAGTTGMCHHAC</sequence>
<proteinExistence type="predicted"/>
<organism evidence="1 2">
    <name type="scientific">Callithrix jacchus</name>
    <name type="common">White-tufted-ear marmoset</name>
    <name type="synonym">Simia Jacchus</name>
    <dbReference type="NCBI Taxonomy" id="9483"/>
    <lineage>
        <taxon>Eukaryota</taxon>
        <taxon>Metazoa</taxon>
        <taxon>Chordata</taxon>
        <taxon>Craniata</taxon>
        <taxon>Vertebrata</taxon>
        <taxon>Euteleostomi</taxon>
        <taxon>Mammalia</taxon>
        <taxon>Eutheria</taxon>
        <taxon>Euarchontoglires</taxon>
        <taxon>Primates</taxon>
        <taxon>Haplorrhini</taxon>
        <taxon>Platyrrhini</taxon>
        <taxon>Cebidae</taxon>
        <taxon>Callitrichinae</taxon>
        <taxon>Callithrix</taxon>
        <taxon>Callithrix</taxon>
    </lineage>
</organism>
<reference evidence="1" key="3">
    <citation type="submission" date="2025-09" db="UniProtKB">
        <authorList>
            <consortium name="Ensembl"/>
        </authorList>
    </citation>
    <scope>IDENTIFICATION</scope>
</reference>